<dbReference type="OrthoDB" id="3365840at2"/>
<evidence type="ECO:0000313" key="3">
    <source>
        <dbReference type="EMBL" id="TCO34493.1"/>
    </source>
</evidence>
<dbReference type="EMBL" id="SLWN01000002">
    <property type="protein sequence ID" value="TCO34493.1"/>
    <property type="molecule type" value="Genomic_DNA"/>
</dbReference>
<dbReference type="SUPFAM" id="SSF49785">
    <property type="entry name" value="Galactose-binding domain-like"/>
    <property type="match status" value="1"/>
</dbReference>
<dbReference type="Pfam" id="PF08305">
    <property type="entry name" value="NPCBM"/>
    <property type="match status" value="1"/>
</dbReference>
<dbReference type="InterPro" id="IPR038637">
    <property type="entry name" value="NPCBM_sf"/>
</dbReference>
<reference evidence="3 4" key="1">
    <citation type="journal article" date="2015" name="Stand. Genomic Sci.">
        <title>Genomic Encyclopedia of Bacterial and Archaeal Type Strains, Phase III: the genomes of soil and plant-associated and newly described type strains.</title>
        <authorList>
            <person name="Whitman W.B."/>
            <person name="Woyke T."/>
            <person name="Klenk H.P."/>
            <person name="Zhou Y."/>
            <person name="Lilburn T.G."/>
            <person name="Beck B.J."/>
            <person name="De Vos P."/>
            <person name="Vandamme P."/>
            <person name="Eisen J.A."/>
            <person name="Garrity G."/>
            <person name="Hugenholtz P."/>
            <person name="Kyrpides N.C."/>
        </authorList>
    </citation>
    <scope>NUCLEOTIDE SEQUENCE [LARGE SCALE GENOMIC DNA]</scope>
    <source>
        <strain evidence="3 4">VKM Ac-2572</strain>
    </source>
</reference>
<dbReference type="InterPro" id="IPR008979">
    <property type="entry name" value="Galactose-bd-like_sf"/>
</dbReference>
<dbReference type="AlphaFoldDB" id="A0A4R2HT01"/>
<feature type="region of interest" description="Disordered" evidence="1">
    <location>
        <begin position="53"/>
        <end position="87"/>
    </location>
</feature>
<dbReference type="InterPro" id="IPR013222">
    <property type="entry name" value="Glyco_hyd_98_carb-bd"/>
</dbReference>
<proteinExistence type="predicted"/>
<sequence length="231" mass="23571">MSDSSTGKRPGRLEHPLLAAIVAALVSALIGAVATVWAAREGKLDAIASPPTTTVTTTAPGPATTTTVTVTPPGSTAGAGTTNTGTNTGTNTAGDSLAELQPIAGGFVKGSFAIHAQPFGDGLYRNVGTCNRTVSTTWNLARKYTRFNAVIGLTDKSTDPTLKVKFTAYITDGTSRTATKPVVLGKYQAHPLQVTLNHADALELEAVLVASEGSCSGAGAAAWGDPRLYAE</sequence>
<evidence type="ECO:0000256" key="1">
    <source>
        <dbReference type="SAM" id="MobiDB-lite"/>
    </source>
</evidence>
<gene>
    <name evidence="3" type="ORF">EV652_102559</name>
</gene>
<comment type="caution">
    <text evidence="3">The sequence shown here is derived from an EMBL/GenBank/DDBJ whole genome shotgun (WGS) entry which is preliminary data.</text>
</comment>
<keyword evidence="4" id="KW-1185">Reference proteome</keyword>
<protein>
    <submittedName>
        <fullName evidence="3">NPCBM/NEW2 domain-containing protein</fullName>
    </submittedName>
</protein>
<accession>A0A4R2HT01</accession>
<evidence type="ECO:0000259" key="2">
    <source>
        <dbReference type="Pfam" id="PF08305"/>
    </source>
</evidence>
<evidence type="ECO:0000313" key="4">
    <source>
        <dbReference type="Proteomes" id="UP000294508"/>
    </source>
</evidence>
<feature type="domain" description="Glycosyl hydrolase family 98 putative carbohydrate-binding module" evidence="2">
    <location>
        <begin position="134"/>
        <end position="228"/>
    </location>
</feature>
<organism evidence="3 4">
    <name type="scientific">Kribbella steppae</name>
    <dbReference type="NCBI Taxonomy" id="2512223"/>
    <lineage>
        <taxon>Bacteria</taxon>
        <taxon>Bacillati</taxon>
        <taxon>Actinomycetota</taxon>
        <taxon>Actinomycetes</taxon>
        <taxon>Propionibacteriales</taxon>
        <taxon>Kribbellaceae</taxon>
        <taxon>Kribbella</taxon>
    </lineage>
</organism>
<dbReference type="Proteomes" id="UP000294508">
    <property type="component" value="Unassembled WGS sequence"/>
</dbReference>
<dbReference type="RefSeq" id="WP_132208251.1">
    <property type="nucleotide sequence ID" value="NZ_SLWN01000002.1"/>
</dbReference>
<name>A0A4R2HT01_9ACTN</name>
<dbReference type="Gene3D" id="2.60.120.1060">
    <property type="entry name" value="NPCBM/NEW2 domain"/>
    <property type="match status" value="1"/>
</dbReference>